<comment type="caution">
    <text evidence="1">The sequence shown here is derived from an EMBL/GenBank/DDBJ whole genome shotgun (WGS) entry which is preliminary data.</text>
</comment>
<accession>A0A645DDZ3</accession>
<dbReference type="EMBL" id="VSSQ01035436">
    <property type="protein sequence ID" value="MPM87644.1"/>
    <property type="molecule type" value="Genomic_DNA"/>
</dbReference>
<name>A0A645DDZ3_9ZZZZ</name>
<sequence>MSKVCNEDCLHCPYEDCIFDEVTIEAFENLQEAHTADTYLSANQFSKKEYERDYKKAYRERHKDYNVCSSSRKCIKRAPKST</sequence>
<dbReference type="AlphaFoldDB" id="A0A645DDZ3"/>
<evidence type="ECO:0000313" key="1">
    <source>
        <dbReference type="EMBL" id="MPM87644.1"/>
    </source>
</evidence>
<organism evidence="1">
    <name type="scientific">bioreactor metagenome</name>
    <dbReference type="NCBI Taxonomy" id="1076179"/>
    <lineage>
        <taxon>unclassified sequences</taxon>
        <taxon>metagenomes</taxon>
        <taxon>ecological metagenomes</taxon>
    </lineage>
</organism>
<gene>
    <name evidence="1" type="ORF">SDC9_134744</name>
</gene>
<protein>
    <submittedName>
        <fullName evidence="1">Uncharacterized protein</fullName>
    </submittedName>
</protein>
<proteinExistence type="predicted"/>
<reference evidence="1" key="1">
    <citation type="submission" date="2019-08" db="EMBL/GenBank/DDBJ databases">
        <authorList>
            <person name="Kucharzyk K."/>
            <person name="Murdoch R.W."/>
            <person name="Higgins S."/>
            <person name="Loffler F."/>
        </authorList>
    </citation>
    <scope>NUCLEOTIDE SEQUENCE</scope>
</reference>